<organism evidence="2 3">
    <name type="scientific">Roseateles depolymerans</name>
    <dbReference type="NCBI Taxonomy" id="76731"/>
    <lineage>
        <taxon>Bacteria</taxon>
        <taxon>Pseudomonadati</taxon>
        <taxon>Pseudomonadota</taxon>
        <taxon>Betaproteobacteria</taxon>
        <taxon>Burkholderiales</taxon>
        <taxon>Sphaerotilaceae</taxon>
        <taxon>Roseateles</taxon>
    </lineage>
</organism>
<evidence type="ECO:0000256" key="1">
    <source>
        <dbReference type="SAM" id="MobiDB-lite"/>
    </source>
</evidence>
<feature type="region of interest" description="Disordered" evidence="1">
    <location>
        <begin position="127"/>
        <end position="171"/>
    </location>
</feature>
<dbReference type="EMBL" id="QFOD01000019">
    <property type="protein sequence ID" value="PZP29086.1"/>
    <property type="molecule type" value="Genomic_DNA"/>
</dbReference>
<evidence type="ECO:0000313" key="2">
    <source>
        <dbReference type="EMBL" id="PZP29086.1"/>
    </source>
</evidence>
<feature type="compositionally biased region" description="Basic and acidic residues" evidence="1">
    <location>
        <begin position="138"/>
        <end position="149"/>
    </location>
</feature>
<feature type="compositionally biased region" description="Low complexity" evidence="1">
    <location>
        <begin position="150"/>
        <end position="160"/>
    </location>
</feature>
<dbReference type="Proteomes" id="UP000249633">
    <property type="component" value="Unassembled WGS sequence"/>
</dbReference>
<proteinExistence type="predicted"/>
<reference evidence="2 3" key="1">
    <citation type="submission" date="2017-08" db="EMBL/GenBank/DDBJ databases">
        <title>Infants hospitalized years apart are colonized by the same room-sourced microbial strains.</title>
        <authorList>
            <person name="Brooks B."/>
            <person name="Olm M.R."/>
            <person name="Firek B.A."/>
            <person name="Baker R."/>
            <person name="Thomas B.C."/>
            <person name="Morowitz M.J."/>
            <person name="Banfield J.F."/>
        </authorList>
    </citation>
    <scope>NUCLEOTIDE SEQUENCE [LARGE SCALE GENOMIC DNA]</scope>
    <source>
        <strain evidence="2">S2_012_000_R2_81</strain>
    </source>
</reference>
<protein>
    <submittedName>
        <fullName evidence="2">Uncharacterized protein</fullName>
    </submittedName>
</protein>
<comment type="caution">
    <text evidence="2">The sequence shown here is derived from an EMBL/GenBank/DDBJ whole genome shotgun (WGS) entry which is preliminary data.</text>
</comment>
<accession>A0A2W5F915</accession>
<gene>
    <name evidence="2" type="ORF">DI603_17885</name>
</gene>
<dbReference type="AlphaFoldDB" id="A0A2W5F915"/>
<name>A0A2W5F915_9BURK</name>
<feature type="region of interest" description="Disordered" evidence="1">
    <location>
        <begin position="1"/>
        <end position="25"/>
    </location>
</feature>
<evidence type="ECO:0000313" key="3">
    <source>
        <dbReference type="Proteomes" id="UP000249633"/>
    </source>
</evidence>
<sequence length="171" mass="18757">MTEAHDIEQHLPPQQRPHGHGSQRRYVEEDRAWSQLYTAIGHPSTAEEVVKQLEADPQAKRTHLALYIRAKTTLREQKAVDARNQRIGSFVRWVLTSVVLGPFRWLRAARSVAAGVAIEALPPVRREPSRARAPALRGDPDFAPAKERFAGTAAGAGATAEVEGSRSAKAA</sequence>